<keyword evidence="1" id="KW-0812">Transmembrane</keyword>
<sequence>MAIFKQIIILIIYDAIILIINDATYSFENS</sequence>
<keyword evidence="1" id="KW-0472">Membrane</keyword>
<keyword evidence="1" id="KW-1133">Transmembrane helix</keyword>
<accession>I7GP99</accession>
<reference evidence="2" key="1">
    <citation type="journal article" date="2007" name="PLoS Biol.">
        <title>Rate of evolution in brain-expressed genes in humans and other primates.</title>
        <authorList>
            <person name="Wang H.-Y."/>
            <person name="Chien H.-C."/>
            <person name="Osada N."/>
            <person name="Hashimoto K."/>
            <person name="Sugano S."/>
            <person name="Gojobori T."/>
            <person name="Chou C.-K."/>
            <person name="Tsai S.-F."/>
            <person name="Wu C.-I."/>
            <person name="Shen C.-K.J."/>
        </authorList>
    </citation>
    <scope>NUCLEOTIDE SEQUENCE</scope>
</reference>
<evidence type="ECO:0000256" key="1">
    <source>
        <dbReference type="SAM" id="Phobius"/>
    </source>
</evidence>
<protein>
    <submittedName>
        <fullName evidence="2">Macaca fascicularis brain cDNA, clone: QmoA-11627</fullName>
    </submittedName>
</protein>
<evidence type="ECO:0000313" key="2">
    <source>
        <dbReference type="EMBL" id="BAE91060.1"/>
    </source>
</evidence>
<name>I7GP99_MACFA</name>
<organism evidence="2">
    <name type="scientific">Macaca fascicularis</name>
    <name type="common">Crab-eating macaque</name>
    <name type="synonym">Cynomolgus monkey</name>
    <dbReference type="NCBI Taxonomy" id="9541"/>
    <lineage>
        <taxon>Eukaryota</taxon>
        <taxon>Metazoa</taxon>
        <taxon>Chordata</taxon>
        <taxon>Craniata</taxon>
        <taxon>Vertebrata</taxon>
        <taxon>Euteleostomi</taxon>
        <taxon>Mammalia</taxon>
        <taxon>Eutheria</taxon>
        <taxon>Euarchontoglires</taxon>
        <taxon>Primates</taxon>
        <taxon>Haplorrhini</taxon>
        <taxon>Catarrhini</taxon>
        <taxon>Cercopithecidae</taxon>
        <taxon>Cercopithecinae</taxon>
        <taxon>Macaca</taxon>
    </lineage>
</organism>
<dbReference type="EMBL" id="AB173998">
    <property type="protein sequence ID" value="BAE91060.1"/>
    <property type="molecule type" value="mRNA"/>
</dbReference>
<proteinExistence type="evidence at transcript level"/>
<dbReference type="AlphaFoldDB" id="I7GP99"/>
<feature type="transmembrane region" description="Helical" evidence="1">
    <location>
        <begin position="7"/>
        <end position="27"/>
    </location>
</feature>